<dbReference type="GO" id="GO:0004029">
    <property type="term" value="F:aldehyde dehydrogenase (NAD+) activity"/>
    <property type="evidence" value="ECO:0007669"/>
    <property type="project" value="TreeGrafter"/>
</dbReference>
<dbReference type="RefSeq" id="WP_078318147.1">
    <property type="nucleotide sequence ID" value="NZ_MUYV01000010.1"/>
</dbReference>
<dbReference type="InterPro" id="IPR036291">
    <property type="entry name" value="NAD(P)-bd_dom_sf"/>
</dbReference>
<evidence type="ECO:0000313" key="1">
    <source>
        <dbReference type="EMBL" id="OOS24375.1"/>
    </source>
</evidence>
<evidence type="ECO:0000313" key="2">
    <source>
        <dbReference type="Proteomes" id="UP000190683"/>
    </source>
</evidence>
<dbReference type="STRING" id="573983.B0681_07665"/>
<sequence>MAHYLIIGQGRIGKPLAKQLAITGVDQGDTVTTVARSHHQYDEDHIRFLQKDARSLTADDVAGVTHIAIIVTPRSPTGARATAKDYQDSYLAVCEHLSQLADSFDAWHQHLQQILFVSSTAVYGENDGEWIDERTPAVPSSPTAQVLRQAEVVLQTTFGDKAVVVRPSGIYHLDSTRLIDQAADAHQSGVPSHHYTNRIMDSDLVTVLVQIMLLSSPKLIYLATDSMPATSLEVLSFIAKQMCYPPPKPIQTHPSGKRICGNIDPAWLKFADYRAGYLAVMAKYRAEHGMMTDD</sequence>
<dbReference type="PANTHER" id="PTHR48079:SF6">
    <property type="entry name" value="NAD(P)-BINDING DOMAIN-CONTAINING PROTEIN-RELATED"/>
    <property type="match status" value="1"/>
</dbReference>
<proteinExistence type="predicted"/>
<dbReference type="InterPro" id="IPR051783">
    <property type="entry name" value="NAD(P)-dependent_oxidoreduct"/>
</dbReference>
<keyword evidence="2" id="KW-1185">Reference proteome</keyword>
<accession>A0A1T0CPV6</accession>
<protein>
    <submittedName>
        <fullName evidence="1">Nucleoside-diphosphate sugar epimerase</fullName>
    </submittedName>
</protein>
<gene>
    <name evidence="1" type="ORF">B0681_07665</name>
</gene>
<name>A0A1T0CPV6_9GAMM</name>
<organism evidence="1 2">
    <name type="scientific">Moraxella porci DSM 25326</name>
    <dbReference type="NCBI Taxonomy" id="573983"/>
    <lineage>
        <taxon>Bacteria</taxon>
        <taxon>Pseudomonadati</taxon>
        <taxon>Pseudomonadota</taxon>
        <taxon>Gammaproteobacteria</taxon>
        <taxon>Moraxellales</taxon>
        <taxon>Moraxellaceae</taxon>
        <taxon>Moraxella</taxon>
    </lineage>
</organism>
<dbReference type="EMBL" id="MUYV01000010">
    <property type="protein sequence ID" value="OOS24375.1"/>
    <property type="molecule type" value="Genomic_DNA"/>
</dbReference>
<dbReference type="Proteomes" id="UP000190683">
    <property type="component" value="Unassembled WGS sequence"/>
</dbReference>
<dbReference type="AlphaFoldDB" id="A0A1T0CPV6"/>
<dbReference type="Gene3D" id="3.40.50.720">
    <property type="entry name" value="NAD(P)-binding Rossmann-like Domain"/>
    <property type="match status" value="1"/>
</dbReference>
<dbReference type="PANTHER" id="PTHR48079">
    <property type="entry name" value="PROTEIN YEEZ"/>
    <property type="match status" value="1"/>
</dbReference>
<comment type="caution">
    <text evidence="1">The sequence shown here is derived from an EMBL/GenBank/DDBJ whole genome shotgun (WGS) entry which is preliminary data.</text>
</comment>
<dbReference type="SUPFAM" id="SSF51735">
    <property type="entry name" value="NAD(P)-binding Rossmann-fold domains"/>
    <property type="match status" value="1"/>
</dbReference>
<reference evidence="1 2" key="1">
    <citation type="submission" date="2017-02" db="EMBL/GenBank/DDBJ databases">
        <title>Draft genome sequence of Moraxella porci CCUG 54912T type strain.</title>
        <authorList>
            <person name="Salva-Serra F."/>
            <person name="Engstrom-Jakobsson H."/>
            <person name="Thorell K."/>
            <person name="Jaen-Luchoro D."/>
            <person name="Gonzales-Siles L."/>
            <person name="Karlsson R."/>
            <person name="Yazdan S."/>
            <person name="Boulund F."/>
            <person name="Johnning A."/>
            <person name="Engstrand L."/>
            <person name="Kristiansson E."/>
            <person name="Moore E."/>
        </authorList>
    </citation>
    <scope>NUCLEOTIDE SEQUENCE [LARGE SCALE GENOMIC DNA]</scope>
    <source>
        <strain evidence="1 2">CCUG 54912</strain>
    </source>
</reference>
<dbReference type="GO" id="GO:0005737">
    <property type="term" value="C:cytoplasm"/>
    <property type="evidence" value="ECO:0007669"/>
    <property type="project" value="TreeGrafter"/>
</dbReference>